<dbReference type="GO" id="GO:0005524">
    <property type="term" value="F:ATP binding"/>
    <property type="evidence" value="ECO:0007669"/>
    <property type="project" value="InterPro"/>
</dbReference>
<accession>A0AAJ0BHA1</accession>
<proteinExistence type="predicted"/>
<dbReference type="PROSITE" id="PS50011">
    <property type="entry name" value="PROTEIN_KINASE_DOM"/>
    <property type="match status" value="1"/>
</dbReference>
<dbReference type="Pfam" id="PF00069">
    <property type="entry name" value="Pkinase"/>
    <property type="match status" value="1"/>
</dbReference>
<feature type="region of interest" description="Disordered" evidence="1">
    <location>
        <begin position="212"/>
        <end position="238"/>
    </location>
</feature>
<dbReference type="InterPro" id="IPR016135">
    <property type="entry name" value="UBQ-conjugating_enzyme/RWD"/>
</dbReference>
<dbReference type="SMART" id="SM00212">
    <property type="entry name" value="UBCc"/>
    <property type="match status" value="1"/>
</dbReference>
<dbReference type="EMBL" id="MU839830">
    <property type="protein sequence ID" value="KAK1757885.1"/>
    <property type="molecule type" value="Genomic_DNA"/>
</dbReference>
<reference evidence="4" key="1">
    <citation type="submission" date="2023-06" db="EMBL/GenBank/DDBJ databases">
        <title>Genome-scale phylogeny and comparative genomics of the fungal order Sordariales.</title>
        <authorList>
            <consortium name="Lawrence Berkeley National Laboratory"/>
            <person name="Hensen N."/>
            <person name="Bonometti L."/>
            <person name="Westerberg I."/>
            <person name="Brannstrom I.O."/>
            <person name="Guillou S."/>
            <person name="Cros-Aarteil S."/>
            <person name="Calhoun S."/>
            <person name="Haridas S."/>
            <person name="Kuo A."/>
            <person name="Mondo S."/>
            <person name="Pangilinan J."/>
            <person name="Riley R."/>
            <person name="Labutti K."/>
            <person name="Andreopoulos B."/>
            <person name="Lipzen A."/>
            <person name="Chen C."/>
            <person name="Yanf M."/>
            <person name="Daum C."/>
            <person name="Ng V."/>
            <person name="Clum A."/>
            <person name="Steindorff A."/>
            <person name="Ohm R."/>
            <person name="Martin F."/>
            <person name="Silar P."/>
            <person name="Natvig D."/>
            <person name="Lalanne C."/>
            <person name="Gautier V."/>
            <person name="Ament-Velasquez S.L."/>
            <person name="Kruys A."/>
            <person name="Hutchinson M.I."/>
            <person name="Powell A.J."/>
            <person name="Barry K."/>
            <person name="Miller A.N."/>
            <person name="Grigoriev I.V."/>
            <person name="Debuchy R."/>
            <person name="Gladieux P."/>
            <person name="Thoren M.H."/>
            <person name="Johannesson H."/>
        </authorList>
    </citation>
    <scope>NUCLEOTIDE SEQUENCE</scope>
    <source>
        <strain evidence="4">PSN4</strain>
    </source>
</reference>
<dbReference type="Gene3D" id="3.10.110.10">
    <property type="entry name" value="Ubiquitin Conjugating Enzyme"/>
    <property type="match status" value="1"/>
</dbReference>
<dbReference type="Gene3D" id="1.20.120.1020">
    <property type="entry name" value="Prion-inhibition and propagation, HeLo domain"/>
    <property type="match status" value="2"/>
</dbReference>
<name>A0AAJ0BHA1_9PEZI</name>
<feature type="domain" description="Protein kinase" evidence="2">
    <location>
        <begin position="648"/>
        <end position="895"/>
    </location>
</feature>
<dbReference type="Gene3D" id="1.10.510.10">
    <property type="entry name" value="Transferase(Phosphotransferase) domain 1"/>
    <property type="match status" value="1"/>
</dbReference>
<dbReference type="SMART" id="SM00220">
    <property type="entry name" value="S_TKc"/>
    <property type="match status" value="1"/>
</dbReference>
<evidence type="ECO:0000313" key="4">
    <source>
        <dbReference type="EMBL" id="KAK1757885.1"/>
    </source>
</evidence>
<feature type="compositionally biased region" description="Acidic residues" evidence="1">
    <location>
        <begin position="948"/>
        <end position="966"/>
    </location>
</feature>
<dbReference type="AlphaFoldDB" id="A0AAJ0BHA1"/>
<dbReference type="PROSITE" id="PS50127">
    <property type="entry name" value="UBC_2"/>
    <property type="match status" value="1"/>
</dbReference>
<evidence type="ECO:0000256" key="1">
    <source>
        <dbReference type="SAM" id="MobiDB-lite"/>
    </source>
</evidence>
<dbReference type="InterPro" id="IPR000719">
    <property type="entry name" value="Prot_kinase_dom"/>
</dbReference>
<dbReference type="Pfam" id="PF00179">
    <property type="entry name" value="UQ_con"/>
    <property type="match status" value="1"/>
</dbReference>
<keyword evidence="5" id="KW-1185">Reference proteome</keyword>
<dbReference type="SUPFAM" id="SSF56112">
    <property type="entry name" value="Protein kinase-like (PK-like)"/>
    <property type="match status" value="1"/>
</dbReference>
<feature type="region of interest" description="Disordered" evidence="1">
    <location>
        <begin position="943"/>
        <end position="966"/>
    </location>
</feature>
<comment type="caution">
    <text evidence="4">The sequence shown here is derived from an EMBL/GenBank/DDBJ whole genome shotgun (WGS) entry which is preliminary data.</text>
</comment>
<dbReference type="Pfam" id="PF14479">
    <property type="entry name" value="HeLo"/>
    <property type="match status" value="2"/>
</dbReference>
<dbReference type="InterPro" id="IPR029498">
    <property type="entry name" value="HeLo_dom"/>
</dbReference>
<evidence type="ECO:0000259" key="2">
    <source>
        <dbReference type="PROSITE" id="PS50011"/>
    </source>
</evidence>
<evidence type="ECO:0000259" key="3">
    <source>
        <dbReference type="PROSITE" id="PS50127"/>
    </source>
</evidence>
<gene>
    <name evidence="4" type="ORF">QBC47DRAFT_459326</name>
</gene>
<organism evidence="4 5">
    <name type="scientific">Echria macrotheca</name>
    <dbReference type="NCBI Taxonomy" id="438768"/>
    <lineage>
        <taxon>Eukaryota</taxon>
        <taxon>Fungi</taxon>
        <taxon>Dikarya</taxon>
        <taxon>Ascomycota</taxon>
        <taxon>Pezizomycotina</taxon>
        <taxon>Sordariomycetes</taxon>
        <taxon>Sordariomycetidae</taxon>
        <taxon>Sordariales</taxon>
        <taxon>Schizotheciaceae</taxon>
        <taxon>Echria</taxon>
    </lineage>
</organism>
<evidence type="ECO:0008006" key="6">
    <source>
        <dbReference type="Google" id="ProtNLM"/>
    </source>
</evidence>
<dbReference type="PANTHER" id="PTHR24068">
    <property type="entry name" value="UBIQUITIN-CONJUGATING ENZYME E2"/>
    <property type="match status" value="1"/>
</dbReference>
<evidence type="ECO:0000313" key="5">
    <source>
        <dbReference type="Proteomes" id="UP001239445"/>
    </source>
</evidence>
<dbReference type="Gene3D" id="3.30.200.20">
    <property type="entry name" value="Phosphorylase Kinase, domain 1"/>
    <property type="match status" value="1"/>
</dbReference>
<feature type="domain" description="UBC core" evidence="3">
    <location>
        <begin position="331"/>
        <end position="499"/>
    </location>
</feature>
<feature type="compositionally biased region" description="Low complexity" evidence="1">
    <location>
        <begin position="214"/>
        <end position="232"/>
    </location>
</feature>
<dbReference type="SUPFAM" id="SSF54495">
    <property type="entry name" value="UBC-like"/>
    <property type="match status" value="1"/>
</dbReference>
<dbReference type="InterPro" id="IPR000608">
    <property type="entry name" value="UBC"/>
</dbReference>
<dbReference type="Proteomes" id="UP001239445">
    <property type="component" value="Unassembled WGS sequence"/>
</dbReference>
<sequence>MAEAAGLALGILGIAGLFKSCVENFDIIVSARNFGEEFDLICTQAIDRPDIRPTVEKALNHLCSLLAKADVITERYELKEEETQIERSSSNGLAIFRQKFESFRRSIRRNQKQKSTWKVTRWAVHDLPKFRALVEEIRDLIDGLEGVTSSLGVLERQQALLVKEVESISDTQSLRLLQEVASSRGSQSLRLLSDAASARLSIVRNPSVTTTDVAPTALTGSSSSTSYHTAPSRPAQRSVNVNVPESQCQPNLDLAIVSEETASPPLQEDVPQHQRIMADLLRRKGKSVIRTDFSSGDDRYGAALAGVKKFDDRLWADASPNLLLKANDNNSAARRAFLELRSIRESGVPFISASPVGDSLDKILASIEGPPDTPYEGGVFWISVKIPADGSAPILRFQTRIYHPNINSTGKICADYETWWTDPNLGKYMRMLSQGPDSVWFSKKASNHFSLGALLTALCNLLANPNIEDPLVPEIAEVYITDYERYCEAARLYTLRHANSSRPADGQIIFEEGCALVAITCNGNEACVPELNVEELRETRGFICTIKFDIFHPVADFSVLLHESSSSVSQSGSRRFRHRRVLPVPPLPISAHSDHPISFHIESEMPETNYWNSNGRPYSKTLEMKKDVCIFTKSSWLLPGPGPLVSSDFEMRPVGGSECNQVFRATKKNSGRVYAIKRIDKSITSATEASGRQPVQLRSSISDSPYFTDLAFAFQDSSHVYLGVNYISRPLLPLNLAVTTSGGALTFGPPFSPIDVLIYAAEMVIAMERLERSSSFWNIKPGHLRKGPDGHMIISNFGFVAEPPSVWDGYSAPETVLDTSSQWSRPQYLWTLGCFIFHLTFGQAPFAASPGDYSLTFPIDGIKPVELIRQLVVLSPSRRLGAVSGWQAVRDHDYFSGLTSAIWSDLEEKMTPFSCIRKRLIQECVDAINPDIVHWDDSYSWLTSSNDGSDDSEENDENDEEIDADD</sequence>
<dbReference type="InterPro" id="IPR038305">
    <property type="entry name" value="HeLo_sf"/>
</dbReference>
<dbReference type="GO" id="GO:0004672">
    <property type="term" value="F:protein kinase activity"/>
    <property type="evidence" value="ECO:0007669"/>
    <property type="project" value="InterPro"/>
</dbReference>
<dbReference type="InterPro" id="IPR011009">
    <property type="entry name" value="Kinase-like_dom_sf"/>
</dbReference>
<protein>
    <recommendedName>
        <fullName evidence="6">UBC core domain-containing protein</fullName>
    </recommendedName>
</protein>